<sequence length="165" mass="17828">MTDSRTFNTLFLCTGNSARSQMAEALLNHLGQGRFRAYSAGSHPAAAVQPLAAELIAGLGQPIAALRTKSWDEFDVPGAPVMDFVITVCDNAAGEACPVWAGHPVLAHWGVPDPARTPDDPKGFRDAWITLRRRIELLLALPLDKLDHLAREQELRAIGQQGGQP</sequence>
<dbReference type="Gene3D" id="3.40.50.2300">
    <property type="match status" value="1"/>
</dbReference>
<reference evidence="4" key="1">
    <citation type="journal article" date="2019" name="Int. J. Syst. Evol. Microbiol.">
        <title>The Global Catalogue of Microorganisms (GCM) 10K type strain sequencing project: providing services to taxonomists for standard genome sequencing and annotation.</title>
        <authorList>
            <consortium name="The Broad Institute Genomics Platform"/>
            <consortium name="The Broad Institute Genome Sequencing Center for Infectious Disease"/>
            <person name="Wu L."/>
            <person name="Ma J."/>
        </authorList>
    </citation>
    <scope>NUCLEOTIDE SEQUENCE [LARGE SCALE GENOMIC DNA]</scope>
    <source>
        <strain evidence="4">CCUG 55854</strain>
    </source>
</reference>
<dbReference type="GO" id="GO:0030612">
    <property type="term" value="F:arsenate reductase (thioredoxin) activity"/>
    <property type="evidence" value="ECO:0007669"/>
    <property type="project" value="UniProtKB-EC"/>
</dbReference>
<feature type="domain" description="Phosphotyrosine protein phosphatase I" evidence="2">
    <location>
        <begin position="7"/>
        <end position="141"/>
    </location>
</feature>
<dbReference type="Proteomes" id="UP001597033">
    <property type="component" value="Unassembled WGS sequence"/>
</dbReference>
<organism evidence="3 4">
    <name type="scientific">Pseudoxanthomonas kaohsiungensis</name>
    <dbReference type="NCBI Taxonomy" id="283923"/>
    <lineage>
        <taxon>Bacteria</taxon>
        <taxon>Pseudomonadati</taxon>
        <taxon>Pseudomonadota</taxon>
        <taxon>Gammaproteobacteria</taxon>
        <taxon>Lysobacterales</taxon>
        <taxon>Lysobacteraceae</taxon>
        <taxon>Pseudoxanthomonas</taxon>
    </lineage>
</organism>
<evidence type="ECO:0000256" key="1">
    <source>
        <dbReference type="ARBA" id="ARBA00022849"/>
    </source>
</evidence>
<dbReference type="PANTHER" id="PTHR43428:SF1">
    <property type="entry name" value="ARSENATE REDUCTASE"/>
    <property type="match status" value="1"/>
</dbReference>
<keyword evidence="1" id="KW-0059">Arsenical resistance</keyword>
<dbReference type="InterPro" id="IPR036196">
    <property type="entry name" value="Ptyr_pPase_sf"/>
</dbReference>
<dbReference type="PANTHER" id="PTHR43428">
    <property type="entry name" value="ARSENATE REDUCTASE"/>
    <property type="match status" value="1"/>
</dbReference>
<dbReference type="RefSeq" id="WP_162378521.1">
    <property type="nucleotide sequence ID" value="NZ_JBHTKN010000006.1"/>
</dbReference>
<proteinExistence type="predicted"/>
<comment type="caution">
    <text evidence="3">The sequence shown here is derived from an EMBL/GenBank/DDBJ whole genome shotgun (WGS) entry which is preliminary data.</text>
</comment>
<dbReference type="EC" id="1.20.4.4" evidence="3"/>
<accession>A0ABW3M0I9</accession>
<dbReference type="CDD" id="cd16345">
    <property type="entry name" value="LMWP_ArsC"/>
    <property type="match status" value="1"/>
</dbReference>
<evidence type="ECO:0000313" key="3">
    <source>
        <dbReference type="EMBL" id="MFD1042834.1"/>
    </source>
</evidence>
<gene>
    <name evidence="3" type="ORF">ACFQ2N_10825</name>
</gene>
<dbReference type="EMBL" id="JBHTKN010000006">
    <property type="protein sequence ID" value="MFD1042834.1"/>
    <property type="molecule type" value="Genomic_DNA"/>
</dbReference>
<keyword evidence="3" id="KW-0560">Oxidoreductase</keyword>
<dbReference type="Pfam" id="PF01451">
    <property type="entry name" value="LMWPc"/>
    <property type="match status" value="1"/>
</dbReference>
<name>A0ABW3M0I9_9GAMM</name>
<evidence type="ECO:0000313" key="4">
    <source>
        <dbReference type="Proteomes" id="UP001597033"/>
    </source>
</evidence>
<dbReference type="InterPro" id="IPR023485">
    <property type="entry name" value="Ptyr_pPase"/>
</dbReference>
<keyword evidence="4" id="KW-1185">Reference proteome</keyword>
<dbReference type="SUPFAM" id="SSF52788">
    <property type="entry name" value="Phosphotyrosine protein phosphatases I"/>
    <property type="match status" value="1"/>
</dbReference>
<protein>
    <submittedName>
        <fullName evidence="3">Arsenate reductase ArsC</fullName>
        <ecNumber evidence="3">1.20.4.4</ecNumber>
    </submittedName>
</protein>
<evidence type="ECO:0000259" key="2">
    <source>
        <dbReference type="SMART" id="SM00226"/>
    </source>
</evidence>
<dbReference type="SMART" id="SM00226">
    <property type="entry name" value="LMWPc"/>
    <property type="match status" value="1"/>
</dbReference>